<evidence type="ECO:0000313" key="1">
    <source>
        <dbReference type="EMBL" id="KAI8040190.1"/>
    </source>
</evidence>
<dbReference type="AlphaFoldDB" id="A0A9Q0BQI3"/>
<feature type="non-terminal residue" evidence="1">
    <location>
        <position position="84"/>
    </location>
</feature>
<name>A0A9Q0BQI3_9MUSC</name>
<comment type="caution">
    <text evidence="1">The sequence shown here is derived from an EMBL/GenBank/DDBJ whole genome shotgun (WGS) entry which is preliminary data.</text>
</comment>
<proteinExistence type="predicted"/>
<sequence length="84" mass="8008">MDTGVDAGILVGTAQSPGHDAAELVVEDGPATGVAGAAVPATGTGTEAGSREGVPVLVGPLAHLLLKQLDANGAQLIRGTGVAV</sequence>
<protein>
    <submittedName>
        <fullName evidence="1">Uncharacterized protein</fullName>
    </submittedName>
</protein>
<organism evidence="1 2">
    <name type="scientific">Drosophila gunungcola</name>
    <name type="common">fruit fly</name>
    <dbReference type="NCBI Taxonomy" id="103775"/>
    <lineage>
        <taxon>Eukaryota</taxon>
        <taxon>Metazoa</taxon>
        <taxon>Ecdysozoa</taxon>
        <taxon>Arthropoda</taxon>
        <taxon>Hexapoda</taxon>
        <taxon>Insecta</taxon>
        <taxon>Pterygota</taxon>
        <taxon>Neoptera</taxon>
        <taxon>Endopterygota</taxon>
        <taxon>Diptera</taxon>
        <taxon>Brachycera</taxon>
        <taxon>Muscomorpha</taxon>
        <taxon>Ephydroidea</taxon>
        <taxon>Drosophilidae</taxon>
        <taxon>Drosophila</taxon>
        <taxon>Sophophora</taxon>
    </lineage>
</organism>
<evidence type="ECO:0000313" key="2">
    <source>
        <dbReference type="Proteomes" id="UP001059596"/>
    </source>
</evidence>
<accession>A0A9Q0BQI3</accession>
<dbReference type="Proteomes" id="UP001059596">
    <property type="component" value="Unassembled WGS sequence"/>
</dbReference>
<dbReference type="EMBL" id="JAMKOV010000005">
    <property type="protein sequence ID" value="KAI8040190.1"/>
    <property type="molecule type" value="Genomic_DNA"/>
</dbReference>
<gene>
    <name evidence="1" type="ORF">M5D96_007621</name>
</gene>
<keyword evidence="2" id="KW-1185">Reference proteome</keyword>
<reference evidence="1" key="1">
    <citation type="journal article" date="2023" name="Genome Biol. Evol.">
        <title>Long-read-based Genome Assembly of Drosophila gunungcola Reveals Fewer Chemosensory Genes in Flower-breeding Species.</title>
        <authorList>
            <person name="Negi A."/>
            <person name="Liao B.Y."/>
            <person name="Yeh S.D."/>
        </authorList>
    </citation>
    <scope>NUCLEOTIDE SEQUENCE</scope>
    <source>
        <strain evidence="1">Sukarami</strain>
    </source>
</reference>